<evidence type="ECO:0000256" key="1">
    <source>
        <dbReference type="ARBA" id="ARBA00001947"/>
    </source>
</evidence>
<feature type="domain" description="Alcohol dehydrogenase-like C-terminal" evidence="7">
    <location>
        <begin position="208"/>
        <end position="348"/>
    </location>
</feature>
<protein>
    <recommendedName>
        <fullName evidence="11">Alcohol dehydrogenase</fullName>
    </recommendedName>
</protein>
<dbReference type="Gene3D" id="3.40.50.720">
    <property type="entry name" value="NAD(P)-binding Rossmann-like Domain"/>
    <property type="match status" value="1"/>
</dbReference>
<reference evidence="9 10" key="1">
    <citation type="journal article" date="2012" name="PLoS Pathog.">
        <title>Diverse lifestyles and strategies of plant pathogenesis encoded in the genomes of eighteen Dothideomycetes fungi.</title>
        <authorList>
            <person name="Ohm R.A."/>
            <person name="Feau N."/>
            <person name="Henrissat B."/>
            <person name="Schoch C.L."/>
            <person name="Horwitz B.A."/>
            <person name="Barry K.W."/>
            <person name="Condon B.J."/>
            <person name="Copeland A.C."/>
            <person name="Dhillon B."/>
            <person name="Glaser F."/>
            <person name="Hesse C.N."/>
            <person name="Kosti I."/>
            <person name="LaButti K."/>
            <person name="Lindquist E.A."/>
            <person name="Lucas S."/>
            <person name="Salamov A.A."/>
            <person name="Bradshaw R.E."/>
            <person name="Ciuffetti L."/>
            <person name="Hamelin R.C."/>
            <person name="Kema G.H.J."/>
            <person name="Lawrence C."/>
            <person name="Scott J.A."/>
            <person name="Spatafora J.W."/>
            <person name="Turgeon B.G."/>
            <person name="de Wit P.J.G.M."/>
            <person name="Zhong S."/>
            <person name="Goodwin S.B."/>
            <person name="Grigoriev I.V."/>
        </authorList>
    </citation>
    <scope>NUCLEOTIDE SEQUENCE [LARGE SCALE GENOMIC DNA]</scope>
    <source>
        <strain evidence="10">28A</strain>
    </source>
</reference>
<comment type="similarity">
    <text evidence="2">Belongs to the zinc-containing alcohol dehydrogenase family.</text>
</comment>
<evidence type="ECO:0000256" key="6">
    <source>
        <dbReference type="ARBA" id="ARBA00023027"/>
    </source>
</evidence>
<dbReference type="HOGENOM" id="CLU_026673_20_1_1"/>
<dbReference type="SUPFAM" id="SSF51735">
    <property type="entry name" value="NAD(P)-binding Rossmann-fold domains"/>
    <property type="match status" value="1"/>
</dbReference>
<dbReference type="Pfam" id="PF08240">
    <property type="entry name" value="ADH_N"/>
    <property type="match status" value="1"/>
</dbReference>
<evidence type="ECO:0008006" key="11">
    <source>
        <dbReference type="Google" id="ProtNLM"/>
    </source>
</evidence>
<keyword evidence="4" id="KW-0862">Zinc</keyword>
<dbReference type="Gene3D" id="3.90.180.10">
    <property type="entry name" value="Medium-chain alcohol dehydrogenases, catalytic domain"/>
    <property type="match status" value="1"/>
</dbReference>
<dbReference type="RefSeq" id="XP_008024451.1">
    <property type="nucleotide sequence ID" value="XM_008026260.1"/>
</dbReference>
<dbReference type="GO" id="GO:0046872">
    <property type="term" value="F:metal ion binding"/>
    <property type="evidence" value="ECO:0007669"/>
    <property type="project" value="UniProtKB-KW"/>
</dbReference>
<dbReference type="InterPro" id="IPR013149">
    <property type="entry name" value="ADH-like_C"/>
</dbReference>
<keyword evidence="5" id="KW-0560">Oxidoreductase</keyword>
<name>R0ISX3_EXST2</name>
<evidence type="ECO:0000256" key="3">
    <source>
        <dbReference type="ARBA" id="ARBA00022723"/>
    </source>
</evidence>
<dbReference type="GO" id="GO:0005737">
    <property type="term" value="C:cytoplasm"/>
    <property type="evidence" value="ECO:0007669"/>
    <property type="project" value="TreeGrafter"/>
</dbReference>
<evidence type="ECO:0000259" key="8">
    <source>
        <dbReference type="Pfam" id="PF08240"/>
    </source>
</evidence>
<keyword evidence="3" id="KW-0479">Metal-binding</keyword>
<keyword evidence="10" id="KW-1185">Reference proteome</keyword>
<dbReference type="InterPro" id="IPR036291">
    <property type="entry name" value="NAD(P)-bd_dom_sf"/>
</dbReference>
<comment type="cofactor">
    <cofactor evidence="1">
        <name>Zn(2+)</name>
        <dbReference type="ChEBI" id="CHEBI:29105"/>
    </cofactor>
</comment>
<dbReference type="STRING" id="671987.R0ISX3"/>
<dbReference type="FunFam" id="3.40.50.720:FF:000039">
    <property type="entry name" value="Alcohol dehydrogenase AdhP"/>
    <property type="match status" value="1"/>
</dbReference>
<feature type="domain" description="Alcohol dehydrogenase-like N-terminal" evidence="8">
    <location>
        <begin position="38"/>
        <end position="167"/>
    </location>
</feature>
<dbReference type="SUPFAM" id="SSF50129">
    <property type="entry name" value="GroES-like"/>
    <property type="match status" value="1"/>
</dbReference>
<dbReference type="InterPro" id="IPR011032">
    <property type="entry name" value="GroES-like_sf"/>
</dbReference>
<evidence type="ECO:0000256" key="2">
    <source>
        <dbReference type="ARBA" id="ARBA00008072"/>
    </source>
</evidence>
<dbReference type="GO" id="GO:0004022">
    <property type="term" value="F:alcohol dehydrogenase (NAD+) activity"/>
    <property type="evidence" value="ECO:0007669"/>
    <property type="project" value="TreeGrafter"/>
</dbReference>
<dbReference type="PANTHER" id="PTHR42940:SF8">
    <property type="entry name" value="VACUOLAR PROTEIN SORTING-ASSOCIATED PROTEIN 11"/>
    <property type="match status" value="1"/>
</dbReference>
<reference evidence="9 10" key="2">
    <citation type="journal article" date="2013" name="PLoS Genet.">
        <title>Comparative genome structure, secondary metabolite, and effector coding capacity across Cochliobolus pathogens.</title>
        <authorList>
            <person name="Condon B.J."/>
            <person name="Leng Y."/>
            <person name="Wu D."/>
            <person name="Bushley K.E."/>
            <person name="Ohm R.A."/>
            <person name="Otillar R."/>
            <person name="Martin J."/>
            <person name="Schackwitz W."/>
            <person name="Grimwood J."/>
            <person name="MohdZainudin N."/>
            <person name="Xue C."/>
            <person name="Wang R."/>
            <person name="Manning V.A."/>
            <person name="Dhillon B."/>
            <person name="Tu Z.J."/>
            <person name="Steffenson B.J."/>
            <person name="Salamov A."/>
            <person name="Sun H."/>
            <person name="Lowry S."/>
            <person name="LaButti K."/>
            <person name="Han J."/>
            <person name="Copeland A."/>
            <person name="Lindquist E."/>
            <person name="Barry K."/>
            <person name="Schmutz J."/>
            <person name="Baker S.E."/>
            <person name="Ciuffetti L.M."/>
            <person name="Grigoriev I.V."/>
            <person name="Zhong S."/>
            <person name="Turgeon B.G."/>
        </authorList>
    </citation>
    <scope>NUCLEOTIDE SEQUENCE [LARGE SCALE GENOMIC DNA]</scope>
    <source>
        <strain evidence="10">28A</strain>
    </source>
</reference>
<dbReference type="PANTHER" id="PTHR42940">
    <property type="entry name" value="ALCOHOL DEHYDROGENASE 1-RELATED"/>
    <property type="match status" value="1"/>
</dbReference>
<evidence type="ECO:0000313" key="10">
    <source>
        <dbReference type="Proteomes" id="UP000016935"/>
    </source>
</evidence>
<organism evidence="9 10">
    <name type="scientific">Exserohilum turcicum (strain 28A)</name>
    <name type="common">Northern leaf blight fungus</name>
    <name type="synonym">Setosphaeria turcica</name>
    <dbReference type="NCBI Taxonomy" id="671987"/>
    <lineage>
        <taxon>Eukaryota</taxon>
        <taxon>Fungi</taxon>
        <taxon>Dikarya</taxon>
        <taxon>Ascomycota</taxon>
        <taxon>Pezizomycotina</taxon>
        <taxon>Dothideomycetes</taxon>
        <taxon>Pleosporomycetidae</taxon>
        <taxon>Pleosporales</taxon>
        <taxon>Pleosporineae</taxon>
        <taxon>Pleosporaceae</taxon>
        <taxon>Exserohilum</taxon>
    </lineage>
</organism>
<dbReference type="EMBL" id="KB908559">
    <property type="protein sequence ID" value="EOA87940.1"/>
    <property type="molecule type" value="Genomic_DNA"/>
</dbReference>
<proteinExistence type="inferred from homology"/>
<dbReference type="Proteomes" id="UP000016935">
    <property type="component" value="Unassembled WGS sequence"/>
</dbReference>
<sequence length="387" mass="40549">MSPPPPPPLPSTMQAQHLDAYNSPYKLRSVALPTPTSPHDLLIKVNAASYCHTDAVLAAGQMPGLPRSFPHISCHEFAGTVQSHSASPSAAALSFAVGTQIGVPGRAFHACGSCFECRNDRARDDAVGTDDAGYSVHCVRAENNGLSRAGGFAQYAVVDARQVARIPGAMTAVETAPLMCAGVTIYAALKRSGVRSGARVGILGAGGGLGHLGLQYGVKMGYWVLGIEAADAALGLARSVAATLEPRPVVVDARATAAEDVVRDLGAQDGKEAVGEMGLDAVLVLPESQAAFDYGMKLLKAHGTCVVVSFPEKGFHIDSRDVVFRDIKIIGSLVGSNKTLREMLEFSAEHGVRAISTSFSLARLNELVDEYRNGRGGKLVVDMALED</sequence>
<dbReference type="eggNOG" id="KOG0023">
    <property type="taxonomic scope" value="Eukaryota"/>
</dbReference>
<evidence type="ECO:0000256" key="4">
    <source>
        <dbReference type="ARBA" id="ARBA00022833"/>
    </source>
</evidence>
<gene>
    <name evidence="9" type="ORF">SETTUDRAFT_130315</name>
</gene>
<dbReference type="AlphaFoldDB" id="R0ISX3"/>
<accession>R0ISX3</accession>
<dbReference type="InterPro" id="IPR013154">
    <property type="entry name" value="ADH-like_N"/>
</dbReference>
<dbReference type="OrthoDB" id="256333at2759"/>
<dbReference type="Pfam" id="PF00107">
    <property type="entry name" value="ADH_zinc_N"/>
    <property type="match status" value="1"/>
</dbReference>
<evidence type="ECO:0000256" key="5">
    <source>
        <dbReference type="ARBA" id="ARBA00023002"/>
    </source>
</evidence>
<keyword evidence="6" id="KW-0520">NAD</keyword>
<dbReference type="GeneID" id="19396107"/>
<evidence type="ECO:0000313" key="9">
    <source>
        <dbReference type="EMBL" id="EOA87940.1"/>
    </source>
</evidence>
<evidence type="ECO:0000259" key="7">
    <source>
        <dbReference type="Pfam" id="PF00107"/>
    </source>
</evidence>